<name>A0A1H0AB08_ALLAB</name>
<evidence type="ECO:0000259" key="1">
    <source>
        <dbReference type="Pfam" id="PF00535"/>
    </source>
</evidence>
<organism evidence="2 3">
    <name type="scientific">Allokutzneria albata</name>
    <name type="common">Kibdelosporangium albatum</name>
    <dbReference type="NCBI Taxonomy" id="211114"/>
    <lineage>
        <taxon>Bacteria</taxon>
        <taxon>Bacillati</taxon>
        <taxon>Actinomycetota</taxon>
        <taxon>Actinomycetes</taxon>
        <taxon>Pseudonocardiales</taxon>
        <taxon>Pseudonocardiaceae</taxon>
        <taxon>Allokutzneria</taxon>
    </lineage>
</organism>
<dbReference type="GO" id="GO:0006487">
    <property type="term" value="P:protein N-linked glycosylation"/>
    <property type="evidence" value="ECO:0007669"/>
    <property type="project" value="TreeGrafter"/>
</dbReference>
<proteinExistence type="predicted"/>
<dbReference type="STRING" id="211114.SAMN04489726_5939"/>
<dbReference type="AlphaFoldDB" id="A0A1H0AB08"/>
<protein>
    <submittedName>
        <fullName evidence="2">Glycosyltransferase involved in cell wall bisynthesis</fullName>
    </submittedName>
</protein>
<dbReference type="InterPro" id="IPR029044">
    <property type="entry name" value="Nucleotide-diphossugar_trans"/>
</dbReference>
<keyword evidence="3" id="KW-1185">Reference proteome</keyword>
<reference evidence="2 3" key="1">
    <citation type="submission" date="2016-10" db="EMBL/GenBank/DDBJ databases">
        <authorList>
            <person name="de Groot N.N."/>
        </authorList>
    </citation>
    <scope>NUCLEOTIDE SEQUENCE [LARGE SCALE GENOMIC DNA]</scope>
    <source>
        <strain evidence="2 3">DSM 44149</strain>
    </source>
</reference>
<dbReference type="eggNOG" id="COG1216">
    <property type="taxonomic scope" value="Bacteria"/>
</dbReference>
<dbReference type="SUPFAM" id="SSF53448">
    <property type="entry name" value="Nucleotide-diphospho-sugar transferases"/>
    <property type="match status" value="1"/>
</dbReference>
<gene>
    <name evidence="2" type="ORF">SAMN04489726_5939</name>
</gene>
<dbReference type="RefSeq" id="WP_030428049.1">
    <property type="nucleotide sequence ID" value="NZ_JOEF01000003.1"/>
</dbReference>
<evidence type="ECO:0000313" key="3">
    <source>
        <dbReference type="Proteomes" id="UP000183376"/>
    </source>
</evidence>
<dbReference type="InterPro" id="IPR001173">
    <property type="entry name" value="Glyco_trans_2-like"/>
</dbReference>
<accession>A0A1H0AB08</accession>
<dbReference type="GO" id="GO:0016740">
    <property type="term" value="F:transferase activity"/>
    <property type="evidence" value="ECO:0007669"/>
    <property type="project" value="UniProtKB-KW"/>
</dbReference>
<feature type="domain" description="Glycosyltransferase 2-like" evidence="1">
    <location>
        <begin position="11"/>
        <end position="118"/>
    </location>
</feature>
<dbReference type="PANTHER" id="PTHR10859:SF91">
    <property type="entry name" value="DOLICHYL-PHOSPHATE BETA-GLUCOSYLTRANSFERASE"/>
    <property type="match status" value="1"/>
</dbReference>
<evidence type="ECO:0000313" key="2">
    <source>
        <dbReference type="EMBL" id="SDN29886.1"/>
    </source>
</evidence>
<dbReference type="EMBL" id="LT629701">
    <property type="protein sequence ID" value="SDN29886.1"/>
    <property type="molecule type" value="Genomic_DNA"/>
</dbReference>
<dbReference type="Gene3D" id="3.90.550.10">
    <property type="entry name" value="Spore Coat Polysaccharide Biosynthesis Protein SpsA, Chain A"/>
    <property type="match status" value="1"/>
</dbReference>
<dbReference type="Proteomes" id="UP000183376">
    <property type="component" value="Chromosome I"/>
</dbReference>
<dbReference type="CDD" id="cd04179">
    <property type="entry name" value="DPM_DPG-synthase_like"/>
    <property type="match status" value="1"/>
</dbReference>
<keyword evidence="2" id="KW-0808">Transferase</keyword>
<dbReference type="PANTHER" id="PTHR10859">
    <property type="entry name" value="GLYCOSYL TRANSFERASE"/>
    <property type="match status" value="1"/>
</dbReference>
<dbReference type="Pfam" id="PF00535">
    <property type="entry name" value="Glycos_transf_2"/>
    <property type="match status" value="1"/>
</dbReference>
<sequence length="251" mass="27480">MPTSGTTISLSYVVPAHNCAGIIEATVRELGERFSGGNAEILVVENGSTDETPEVLARIAANWSVPGVEFRSLSSEKGLGNALKHGLLASRGEVVVTTADDLPFGFDEYEAGLKVDLNRFPVVVGSKAHPQSQVGRGLVRWVATNGFLVLRTLVLNMRTRDPQGTFVLNGDWVREIAPRLEEKGFLLTTELIYVAERQGVRTVEVPVRLRASHGEHGTRIKLADVWYMGVGLLSVRRRHRKTARLSATTRV</sequence>